<dbReference type="RefSeq" id="WP_112882967.1">
    <property type="nucleotide sequence ID" value="NZ_QLUW01000002.1"/>
</dbReference>
<protein>
    <submittedName>
        <fullName evidence="2">Uncharacterized protein</fullName>
    </submittedName>
</protein>
<accession>A0A328U4L4</accession>
<feature type="coiled-coil region" evidence="1">
    <location>
        <begin position="23"/>
        <end position="56"/>
    </location>
</feature>
<dbReference type="Proteomes" id="UP000249260">
    <property type="component" value="Unassembled WGS sequence"/>
</dbReference>
<keyword evidence="3" id="KW-1185">Reference proteome</keyword>
<evidence type="ECO:0000313" key="2">
    <source>
        <dbReference type="EMBL" id="RAP76753.1"/>
    </source>
</evidence>
<name>A0A328U4L4_9BACL</name>
<dbReference type="Pfam" id="PF02084">
    <property type="entry name" value="Bindin"/>
    <property type="match status" value="1"/>
</dbReference>
<keyword evidence="1" id="KW-0175">Coiled coil</keyword>
<evidence type="ECO:0000313" key="3">
    <source>
        <dbReference type="Proteomes" id="UP000249260"/>
    </source>
</evidence>
<gene>
    <name evidence="2" type="ORF">DL346_15535</name>
</gene>
<comment type="caution">
    <text evidence="2">The sequence shown here is derived from an EMBL/GenBank/DDBJ whole genome shotgun (WGS) entry which is preliminary data.</text>
</comment>
<dbReference type="AlphaFoldDB" id="A0A328U4L4"/>
<evidence type="ECO:0000256" key="1">
    <source>
        <dbReference type="SAM" id="Coils"/>
    </source>
</evidence>
<organism evidence="2 3">
    <name type="scientific">Paenibacillus montanisoli</name>
    <dbReference type="NCBI Taxonomy" id="2081970"/>
    <lineage>
        <taxon>Bacteria</taxon>
        <taxon>Bacillati</taxon>
        <taxon>Bacillota</taxon>
        <taxon>Bacilli</taxon>
        <taxon>Bacillales</taxon>
        <taxon>Paenibacillaceae</taxon>
        <taxon>Paenibacillus</taxon>
    </lineage>
</organism>
<reference evidence="2 3" key="1">
    <citation type="submission" date="2018-06" db="EMBL/GenBank/DDBJ databases">
        <title>Paenibacillus montanisoli sp. nov., isolated from mountain area soil.</title>
        <authorList>
            <person name="Wu M."/>
        </authorList>
    </citation>
    <scope>NUCLEOTIDE SEQUENCE [LARGE SCALE GENOMIC DNA]</scope>
    <source>
        <strain evidence="2 3">RA17</strain>
    </source>
</reference>
<proteinExistence type="predicted"/>
<dbReference type="InterPro" id="IPR000775">
    <property type="entry name" value="Bindin"/>
</dbReference>
<dbReference type="EMBL" id="QLUW01000002">
    <property type="protein sequence ID" value="RAP76753.1"/>
    <property type="molecule type" value="Genomic_DNA"/>
</dbReference>
<sequence>MTMTSHWMDDYLDLYNFAKQIGDRDWQEQLLEAMRRKEELEREETLRAARDELLQQFNTVNHQMMELIAHLKQSATPEEETTILELIGTLKAKRMDLAKKIKSLTS</sequence>